<feature type="region of interest" description="Disordered" evidence="1">
    <location>
        <begin position="39"/>
        <end position="140"/>
    </location>
</feature>
<dbReference type="Pfam" id="PF15320">
    <property type="entry name" value="RAM"/>
    <property type="match status" value="1"/>
</dbReference>
<dbReference type="GO" id="GO:0031533">
    <property type="term" value="C:mRNA capping enzyme complex"/>
    <property type="evidence" value="ECO:0007669"/>
    <property type="project" value="InterPro"/>
</dbReference>
<dbReference type="GO" id="GO:0106005">
    <property type="term" value="P:RNA 5'-cap (guanine-N7)-methylation"/>
    <property type="evidence" value="ECO:0007669"/>
    <property type="project" value="InterPro"/>
</dbReference>
<dbReference type="GeneID" id="106156785"/>
<evidence type="ECO:0000256" key="1">
    <source>
        <dbReference type="SAM" id="MobiDB-lite"/>
    </source>
</evidence>
<dbReference type="GO" id="GO:0003723">
    <property type="term" value="F:RNA binding"/>
    <property type="evidence" value="ECO:0007669"/>
    <property type="project" value="InterPro"/>
</dbReference>
<dbReference type="OrthoDB" id="5875297at2759"/>
<accession>A0A1S3HRJ3</accession>
<feature type="compositionally biased region" description="Basic and acidic residues" evidence="1">
    <location>
        <begin position="51"/>
        <end position="60"/>
    </location>
</feature>
<dbReference type="Proteomes" id="UP000085678">
    <property type="component" value="Unplaced"/>
</dbReference>
<dbReference type="InParanoid" id="A0A1S3HRJ3"/>
<feature type="compositionally biased region" description="Basic and acidic residues" evidence="1">
    <location>
        <begin position="74"/>
        <end position="92"/>
    </location>
</feature>
<dbReference type="KEGG" id="lak:106156785"/>
<proteinExistence type="predicted"/>
<evidence type="ECO:0000313" key="2">
    <source>
        <dbReference type="Proteomes" id="UP000085678"/>
    </source>
</evidence>
<dbReference type="AlphaFoldDB" id="A0A1S3HRJ3"/>
<name>A0A1S3HRJ3_LINAN</name>
<reference evidence="3" key="1">
    <citation type="submission" date="2025-08" db="UniProtKB">
        <authorList>
            <consortium name="RefSeq"/>
        </authorList>
    </citation>
    <scope>IDENTIFICATION</scope>
    <source>
        <tissue evidence="3">Gonads</tissue>
    </source>
</reference>
<protein>
    <submittedName>
        <fullName evidence="3">RNMT-activating mini protein</fullName>
    </submittedName>
</protein>
<feature type="compositionally biased region" description="Basic and acidic residues" evidence="1">
    <location>
        <begin position="102"/>
        <end position="117"/>
    </location>
</feature>
<dbReference type="InterPro" id="IPR028271">
    <property type="entry name" value="RAMAC"/>
</dbReference>
<keyword evidence="2" id="KW-1185">Reference proteome</keyword>
<evidence type="ECO:0000313" key="3">
    <source>
        <dbReference type="RefSeq" id="XP_013387669.1"/>
    </source>
</evidence>
<organism evidence="2 3">
    <name type="scientific">Lingula anatina</name>
    <name type="common">Brachiopod</name>
    <name type="synonym">Lingula unguis</name>
    <dbReference type="NCBI Taxonomy" id="7574"/>
    <lineage>
        <taxon>Eukaryota</taxon>
        <taxon>Metazoa</taxon>
        <taxon>Spiralia</taxon>
        <taxon>Lophotrochozoa</taxon>
        <taxon>Brachiopoda</taxon>
        <taxon>Linguliformea</taxon>
        <taxon>Lingulata</taxon>
        <taxon>Lingulida</taxon>
        <taxon>Linguloidea</taxon>
        <taxon>Lingulidae</taxon>
        <taxon>Lingula</taxon>
    </lineage>
</organism>
<dbReference type="RefSeq" id="XP_013387669.1">
    <property type="nucleotide sequence ID" value="XM_013532215.1"/>
</dbReference>
<sequence>MGDQSIEEKLLLYEDLFRHRYTDQDEDYMTTLNTPLADPPCVENWYSKPKRAYDRNRPDYSRGGYNQHRGARGHHSDYRQRDRYHPYSDRHGQNYHHHHDHRQGQDRHFHEGRRDQQRYNSYNDRPGQRPYNQNRGGHWT</sequence>
<feature type="compositionally biased region" description="Polar residues" evidence="1">
    <location>
        <begin position="130"/>
        <end position="140"/>
    </location>
</feature>
<gene>
    <name evidence="3" type="primary">LOC106156785</name>
</gene>